<comment type="caution">
    <text evidence="1">The sequence shown here is derived from an EMBL/GenBank/DDBJ whole genome shotgun (WGS) entry which is preliminary data.</text>
</comment>
<keyword evidence="2" id="KW-1185">Reference proteome</keyword>
<dbReference type="AlphaFoldDB" id="A0A4Q0MF78"/>
<evidence type="ECO:0000313" key="2">
    <source>
        <dbReference type="Proteomes" id="UP000289708"/>
    </source>
</evidence>
<proteinExistence type="predicted"/>
<dbReference type="Proteomes" id="UP000289708">
    <property type="component" value="Unassembled WGS sequence"/>
</dbReference>
<dbReference type="Gene3D" id="2.60.120.200">
    <property type="match status" value="1"/>
</dbReference>
<accession>A0A4Q0MF78</accession>
<gene>
    <name evidence="1" type="ORF">EK403_15080</name>
</gene>
<dbReference type="RefSeq" id="WP_128778297.1">
    <property type="nucleotide sequence ID" value="NZ_RYFI01000014.1"/>
</dbReference>
<protein>
    <recommendedName>
        <fullName evidence="3">LamG domain-containing protein</fullName>
    </recommendedName>
</protein>
<evidence type="ECO:0000313" key="1">
    <source>
        <dbReference type="EMBL" id="RXF72130.1"/>
    </source>
</evidence>
<reference evidence="1 2" key="1">
    <citation type="submission" date="2018-12" db="EMBL/GenBank/DDBJ databases">
        <title>bacterium Hansschlegelia zhihuaiae S113.</title>
        <authorList>
            <person name="He J."/>
        </authorList>
    </citation>
    <scope>NUCLEOTIDE SEQUENCE [LARGE SCALE GENOMIC DNA]</scope>
    <source>
        <strain evidence="1 2">S 113</strain>
    </source>
</reference>
<name>A0A4Q0MF78_9HYPH</name>
<organism evidence="1 2">
    <name type="scientific">Hansschlegelia zhihuaiae</name>
    <dbReference type="NCBI Taxonomy" id="405005"/>
    <lineage>
        <taxon>Bacteria</taxon>
        <taxon>Pseudomonadati</taxon>
        <taxon>Pseudomonadota</taxon>
        <taxon>Alphaproteobacteria</taxon>
        <taxon>Hyphomicrobiales</taxon>
        <taxon>Methylopilaceae</taxon>
        <taxon>Hansschlegelia</taxon>
    </lineage>
</organism>
<evidence type="ECO:0008006" key="3">
    <source>
        <dbReference type="Google" id="ProtNLM"/>
    </source>
</evidence>
<sequence length="267" mass="27761">MTNVAIEIDGVGSFEGFTDPDYTVSIGQNAKVVAWPEADASAMTLVDGKISQIADRSDNGHPAVQATAANRPVVGVDTVNGWPLVQFGTTEWLAVADGLPPGGAFSVGILMLRDAGSTQNFLMSSSGGTWVFSIQVTTDNRIRLTIGDGAGRSAQAQTAASFVNGQAVYLIAAFDPVAKQIWLTVDGGVTWLSTATSPNLGTSPAVSATPDWTSLRWGAADIAATLGLNGQASAPLTLNVNLHDPAQSAMLDLLVEYAQTRSRLLVD</sequence>
<dbReference type="EMBL" id="RYFI01000014">
    <property type="protein sequence ID" value="RXF72130.1"/>
    <property type="molecule type" value="Genomic_DNA"/>
</dbReference>